<feature type="compositionally biased region" description="Basic and acidic residues" evidence="4">
    <location>
        <begin position="27"/>
        <end position="37"/>
    </location>
</feature>
<evidence type="ECO:0000256" key="1">
    <source>
        <dbReference type="ARBA" id="ARBA00004173"/>
    </source>
</evidence>
<proteinExistence type="inferred from homology"/>
<reference evidence="5 6" key="1">
    <citation type="submission" date="2016-07" db="EMBL/GenBank/DDBJ databases">
        <title>Pervasive Adenine N6-methylation of Active Genes in Fungi.</title>
        <authorList>
            <consortium name="DOE Joint Genome Institute"/>
            <person name="Mondo S.J."/>
            <person name="Dannebaum R.O."/>
            <person name="Kuo R.C."/>
            <person name="Labutti K."/>
            <person name="Haridas S."/>
            <person name="Kuo A."/>
            <person name="Salamov A."/>
            <person name="Ahrendt S.R."/>
            <person name="Lipzen A."/>
            <person name="Sullivan W."/>
            <person name="Andreopoulos W.B."/>
            <person name="Clum A."/>
            <person name="Lindquist E."/>
            <person name="Daum C."/>
            <person name="Ramamoorthy G.K."/>
            <person name="Gryganskyi A."/>
            <person name="Culley D."/>
            <person name="Magnuson J.K."/>
            <person name="James T.Y."/>
            <person name="O'Malley M.A."/>
            <person name="Stajich J.E."/>
            <person name="Spatafora J.W."/>
            <person name="Visel A."/>
            <person name="Grigoriev I.V."/>
        </authorList>
    </citation>
    <scope>NUCLEOTIDE SEQUENCE [LARGE SCALE GENOMIC DNA]</scope>
    <source>
        <strain evidence="5 6">NRRL 3116</strain>
    </source>
</reference>
<dbReference type="GO" id="GO:0006103">
    <property type="term" value="P:2-oxoglutarate metabolic process"/>
    <property type="evidence" value="ECO:0007669"/>
    <property type="project" value="InterPro"/>
</dbReference>
<dbReference type="Proteomes" id="UP000193648">
    <property type="component" value="Unassembled WGS sequence"/>
</dbReference>
<comment type="subcellular location">
    <subcellularLocation>
        <location evidence="1">Mitochondrion</location>
    </subcellularLocation>
</comment>
<dbReference type="Pfam" id="PF10937">
    <property type="entry name" value="Kgd4-YMR31"/>
    <property type="match status" value="1"/>
</dbReference>
<feature type="compositionally biased region" description="Low complexity" evidence="4">
    <location>
        <begin position="58"/>
        <end position="70"/>
    </location>
</feature>
<evidence type="ECO:0000256" key="4">
    <source>
        <dbReference type="SAM" id="MobiDB-lite"/>
    </source>
</evidence>
<evidence type="ECO:0000313" key="5">
    <source>
        <dbReference type="EMBL" id="ORY93680.1"/>
    </source>
</evidence>
<dbReference type="InterPro" id="IPR020373">
    <property type="entry name" value="Kgd4/YMR-31"/>
</dbReference>
<protein>
    <submittedName>
        <fullName evidence="5">Uncharacterized protein</fullName>
    </submittedName>
</protein>
<dbReference type="GO" id="GO:0005739">
    <property type="term" value="C:mitochondrion"/>
    <property type="evidence" value="ECO:0007669"/>
    <property type="project" value="UniProtKB-SubCell"/>
</dbReference>
<dbReference type="GO" id="GO:0004591">
    <property type="term" value="F:oxoglutarate dehydrogenase (succinyl-transferring) activity"/>
    <property type="evidence" value="ECO:0007669"/>
    <property type="project" value="TreeGrafter"/>
</dbReference>
<keyword evidence="6" id="KW-1185">Reference proteome</keyword>
<dbReference type="EMBL" id="MCFF01000093">
    <property type="protein sequence ID" value="ORY93680.1"/>
    <property type="molecule type" value="Genomic_DNA"/>
</dbReference>
<organism evidence="5 6">
    <name type="scientific">Lobosporangium transversale</name>
    <dbReference type="NCBI Taxonomy" id="64571"/>
    <lineage>
        <taxon>Eukaryota</taxon>
        <taxon>Fungi</taxon>
        <taxon>Fungi incertae sedis</taxon>
        <taxon>Mucoromycota</taxon>
        <taxon>Mortierellomycotina</taxon>
        <taxon>Mortierellomycetes</taxon>
        <taxon>Mortierellales</taxon>
        <taxon>Mortierellaceae</taxon>
        <taxon>Lobosporangium</taxon>
    </lineage>
</organism>
<gene>
    <name evidence="5" type="ORF">BCR41DRAFT_365534</name>
</gene>
<sequence>MIPSTIRMAAAAQTRTPLIKFLGPRSALKEEHHEPSRHPAAPKGAAYPLKTASPTNESSSSASVSSSKSSNVTQTPGPHGTTRHSMDFTELPTRYRHPILTEAEIEAVETGGASKIY</sequence>
<dbReference type="RefSeq" id="XP_021875175.1">
    <property type="nucleotide sequence ID" value="XM_022026168.1"/>
</dbReference>
<comment type="caution">
    <text evidence="5">The sequence shown here is derived from an EMBL/GenBank/DDBJ whole genome shotgun (WGS) entry which is preliminary data.</text>
</comment>
<evidence type="ECO:0000256" key="2">
    <source>
        <dbReference type="ARBA" id="ARBA00023128"/>
    </source>
</evidence>
<evidence type="ECO:0000313" key="6">
    <source>
        <dbReference type="Proteomes" id="UP000193648"/>
    </source>
</evidence>
<keyword evidence="2" id="KW-0496">Mitochondrion</keyword>
<dbReference type="GeneID" id="33568011"/>
<accession>A0A1Y2G8Y1</accession>
<evidence type="ECO:0000256" key="3">
    <source>
        <dbReference type="ARBA" id="ARBA00043970"/>
    </source>
</evidence>
<dbReference type="PANTHER" id="PTHR31601:SF2">
    <property type="entry name" value="ALPHA-KETOGLUTARATE DEHYDROGENASE COMPONENT 4"/>
    <property type="match status" value="1"/>
</dbReference>
<feature type="region of interest" description="Disordered" evidence="4">
    <location>
        <begin position="13"/>
        <end position="89"/>
    </location>
</feature>
<dbReference type="InParanoid" id="A0A1Y2G8Y1"/>
<name>A0A1Y2G8Y1_9FUNG</name>
<dbReference type="AlphaFoldDB" id="A0A1Y2G8Y1"/>
<comment type="similarity">
    <text evidence="3">Belongs to the alpha-ketoglutarate dehydrogenase component 4 family.</text>
</comment>
<dbReference type="PANTHER" id="PTHR31601">
    <property type="entry name" value="28S RIBOSOMAL PROTEIN S36, MITOCHONDRIAL"/>
    <property type="match status" value="1"/>
</dbReference>
<dbReference type="OrthoDB" id="2116030at2759"/>